<dbReference type="Gene3D" id="3.30.450.20">
    <property type="entry name" value="PAS domain"/>
    <property type="match status" value="1"/>
</dbReference>
<accession>A0A285UI70</accession>
<dbReference type="AlphaFoldDB" id="A0A285UI70"/>
<proteinExistence type="predicted"/>
<dbReference type="Proteomes" id="UP000219167">
    <property type="component" value="Unassembled WGS sequence"/>
</dbReference>
<feature type="domain" description="PAS fold-4" evidence="1">
    <location>
        <begin position="135"/>
        <end position="239"/>
    </location>
</feature>
<reference evidence="2 3" key="1">
    <citation type="submission" date="2017-08" db="EMBL/GenBank/DDBJ databases">
        <authorList>
            <person name="de Groot N.N."/>
        </authorList>
    </citation>
    <scope>NUCLEOTIDE SEQUENCE [LARGE SCALE GENOMIC DNA]</scope>
    <source>
        <strain evidence="2 3">JC85</strain>
    </source>
</reference>
<dbReference type="InterPro" id="IPR035965">
    <property type="entry name" value="PAS-like_dom_sf"/>
</dbReference>
<sequence>MADVERNPGENSVASGAMERLTEEFWDRYRRLYDAIADDNLPTVRRLDRELTSALSALIDHQTLDAAEQQAQFTALLKLLREQADDASSVRNNADLIELLLRRYITVRTRPVDQKGLPALSAPVRNGVLDVGQLDTLAERVAVVTTDYRYLYANASDAERLKRKPHELVGRHVREIVGVESFNGRIKRNLDRCFAGEVVEDTNARETDGKIIVIRRRLTPCYADEKTLIGALVVIHEGPDRRRRDN</sequence>
<protein>
    <submittedName>
        <fullName evidence="2">PAS domain-containing protein</fullName>
    </submittedName>
</protein>
<organism evidence="2 3">
    <name type="scientific">Rhizobium subbaraonis</name>
    <dbReference type="NCBI Taxonomy" id="908946"/>
    <lineage>
        <taxon>Bacteria</taxon>
        <taxon>Pseudomonadati</taxon>
        <taxon>Pseudomonadota</taxon>
        <taxon>Alphaproteobacteria</taxon>
        <taxon>Hyphomicrobiales</taxon>
        <taxon>Rhizobiaceae</taxon>
        <taxon>Rhizobium/Agrobacterium group</taxon>
        <taxon>Rhizobium</taxon>
    </lineage>
</organism>
<dbReference type="OrthoDB" id="7865850at2"/>
<dbReference type="SUPFAM" id="SSF55785">
    <property type="entry name" value="PYP-like sensor domain (PAS domain)"/>
    <property type="match status" value="1"/>
</dbReference>
<dbReference type="EMBL" id="OBQD01000007">
    <property type="protein sequence ID" value="SOC40286.1"/>
    <property type="molecule type" value="Genomic_DNA"/>
</dbReference>
<evidence type="ECO:0000313" key="3">
    <source>
        <dbReference type="Proteomes" id="UP000219167"/>
    </source>
</evidence>
<dbReference type="RefSeq" id="WP_097139621.1">
    <property type="nucleotide sequence ID" value="NZ_OBQD01000007.1"/>
</dbReference>
<dbReference type="Pfam" id="PF08448">
    <property type="entry name" value="PAS_4"/>
    <property type="match status" value="1"/>
</dbReference>
<dbReference type="InterPro" id="IPR013656">
    <property type="entry name" value="PAS_4"/>
</dbReference>
<evidence type="ECO:0000259" key="1">
    <source>
        <dbReference type="Pfam" id="PF08448"/>
    </source>
</evidence>
<name>A0A285UI70_9HYPH</name>
<keyword evidence="3" id="KW-1185">Reference proteome</keyword>
<evidence type="ECO:0000313" key="2">
    <source>
        <dbReference type="EMBL" id="SOC40286.1"/>
    </source>
</evidence>
<gene>
    <name evidence="2" type="ORF">SAMN05892877_10797</name>
</gene>